<sequence length="62" mass="6391">MANRQTTGSYEGLVVLCHPAKDCRHMSTPGRGAGGGPDDGNSSAHPQAPRLLFVAATQALES</sequence>
<evidence type="ECO:0000313" key="2">
    <source>
        <dbReference type="EMBL" id="KAK2114897.1"/>
    </source>
</evidence>
<name>A0ABQ9VZV6_SAGOE</name>
<keyword evidence="3" id="KW-1185">Reference proteome</keyword>
<evidence type="ECO:0000256" key="1">
    <source>
        <dbReference type="SAM" id="MobiDB-lite"/>
    </source>
</evidence>
<evidence type="ECO:0000313" key="3">
    <source>
        <dbReference type="Proteomes" id="UP001266305"/>
    </source>
</evidence>
<protein>
    <submittedName>
        <fullName evidence="2">Uncharacterized protein</fullName>
    </submittedName>
</protein>
<proteinExistence type="predicted"/>
<organism evidence="2 3">
    <name type="scientific">Saguinus oedipus</name>
    <name type="common">Cotton-top tamarin</name>
    <name type="synonym">Oedipomidas oedipus</name>
    <dbReference type="NCBI Taxonomy" id="9490"/>
    <lineage>
        <taxon>Eukaryota</taxon>
        <taxon>Metazoa</taxon>
        <taxon>Chordata</taxon>
        <taxon>Craniata</taxon>
        <taxon>Vertebrata</taxon>
        <taxon>Euteleostomi</taxon>
        <taxon>Mammalia</taxon>
        <taxon>Eutheria</taxon>
        <taxon>Euarchontoglires</taxon>
        <taxon>Primates</taxon>
        <taxon>Haplorrhini</taxon>
        <taxon>Platyrrhini</taxon>
        <taxon>Cebidae</taxon>
        <taxon>Callitrichinae</taxon>
        <taxon>Saguinus</taxon>
    </lineage>
</organism>
<accession>A0ABQ9VZV6</accession>
<dbReference type="EMBL" id="JASSZA010000003">
    <property type="protein sequence ID" value="KAK2114897.1"/>
    <property type="molecule type" value="Genomic_DNA"/>
</dbReference>
<comment type="caution">
    <text evidence="2">The sequence shown here is derived from an EMBL/GenBank/DDBJ whole genome shotgun (WGS) entry which is preliminary data.</text>
</comment>
<feature type="region of interest" description="Disordered" evidence="1">
    <location>
        <begin position="24"/>
        <end position="49"/>
    </location>
</feature>
<reference evidence="2 3" key="1">
    <citation type="submission" date="2023-05" db="EMBL/GenBank/DDBJ databases">
        <title>B98-5 Cell Line De Novo Hybrid Assembly: An Optical Mapping Approach.</title>
        <authorList>
            <person name="Kananen K."/>
            <person name="Auerbach J.A."/>
            <person name="Kautto E."/>
            <person name="Blachly J.S."/>
        </authorList>
    </citation>
    <scope>NUCLEOTIDE SEQUENCE [LARGE SCALE GENOMIC DNA]</scope>
    <source>
        <strain evidence="2">B95-8</strain>
        <tissue evidence="2">Cell line</tissue>
    </source>
</reference>
<gene>
    <name evidence="2" type="ORF">P7K49_005522</name>
</gene>
<dbReference type="Proteomes" id="UP001266305">
    <property type="component" value="Unassembled WGS sequence"/>
</dbReference>